<accession>A0A5J5EWR0</accession>
<evidence type="ECO:0000256" key="9">
    <source>
        <dbReference type="ARBA" id="ARBA00023054"/>
    </source>
</evidence>
<gene>
    <name evidence="15" type="ORF">FN846DRAFT_778727</name>
</gene>
<evidence type="ECO:0000256" key="4">
    <source>
        <dbReference type="ARBA" id="ARBA00022490"/>
    </source>
</evidence>
<dbReference type="EMBL" id="VXIS01000096">
    <property type="protein sequence ID" value="KAA8905739.1"/>
    <property type="molecule type" value="Genomic_DNA"/>
</dbReference>
<feature type="region of interest" description="Disordered" evidence="14">
    <location>
        <begin position="191"/>
        <end position="210"/>
    </location>
</feature>
<keyword evidence="9" id="KW-0175">Coiled coil</keyword>
<evidence type="ECO:0000256" key="8">
    <source>
        <dbReference type="ARBA" id="ARBA00022990"/>
    </source>
</evidence>
<evidence type="ECO:0000256" key="7">
    <source>
        <dbReference type="ARBA" id="ARBA00022843"/>
    </source>
</evidence>
<evidence type="ECO:0000256" key="6">
    <source>
        <dbReference type="ARBA" id="ARBA00022553"/>
    </source>
</evidence>
<keyword evidence="8" id="KW-0007">Acetylation</keyword>
<evidence type="ECO:0000256" key="13">
    <source>
        <dbReference type="ARBA" id="ARBA00093507"/>
    </source>
</evidence>
<dbReference type="PANTHER" id="PTHR13034">
    <property type="entry name" value="DYNACTIN P62 SUBUNIT"/>
    <property type="match status" value="1"/>
</dbReference>
<comment type="subcellular location">
    <subcellularLocation>
        <location evidence="1">Cytoplasm</location>
        <location evidence="1">Cytoskeleton</location>
        <location evidence="1">Microtubule organizing center</location>
        <location evidence="1">Centrosome</location>
    </subcellularLocation>
    <subcellularLocation>
        <location evidence="2">Cytoplasm</location>
        <location evidence="2">Cytoskeleton</location>
        <location evidence="2">Stress fiber</location>
    </subcellularLocation>
    <subcellularLocation>
        <location evidence="3">Cytoplasm</location>
        <location evidence="3">Myofibril</location>
    </subcellularLocation>
</comment>
<evidence type="ECO:0000313" key="15">
    <source>
        <dbReference type="EMBL" id="KAA8905739.1"/>
    </source>
</evidence>
<feature type="compositionally biased region" description="Low complexity" evidence="14">
    <location>
        <begin position="555"/>
        <end position="565"/>
    </location>
</feature>
<feature type="region of interest" description="Disordered" evidence="14">
    <location>
        <begin position="540"/>
        <end position="574"/>
    </location>
</feature>
<evidence type="ECO:0000256" key="3">
    <source>
        <dbReference type="ARBA" id="ARBA00004657"/>
    </source>
</evidence>
<dbReference type="OrthoDB" id="283815at2759"/>
<keyword evidence="5" id="KW-1017">Isopeptide bond</keyword>
<evidence type="ECO:0000256" key="1">
    <source>
        <dbReference type="ARBA" id="ARBA00004300"/>
    </source>
</evidence>
<evidence type="ECO:0000256" key="2">
    <source>
        <dbReference type="ARBA" id="ARBA00004529"/>
    </source>
</evidence>
<evidence type="ECO:0000256" key="10">
    <source>
        <dbReference type="ARBA" id="ARBA00023212"/>
    </source>
</evidence>
<keyword evidence="7" id="KW-0832">Ubl conjugation</keyword>
<keyword evidence="4" id="KW-0963">Cytoplasm</keyword>
<dbReference type="InterPro" id="IPR008603">
    <property type="entry name" value="DCTN4"/>
</dbReference>
<keyword evidence="16" id="KW-1185">Reference proteome</keyword>
<dbReference type="GO" id="GO:0005869">
    <property type="term" value="C:dynactin complex"/>
    <property type="evidence" value="ECO:0007669"/>
    <property type="project" value="InterPro"/>
</dbReference>
<proteinExistence type="inferred from homology"/>
<keyword evidence="10" id="KW-0206">Cytoskeleton</keyword>
<dbReference type="GO" id="GO:0001725">
    <property type="term" value="C:stress fiber"/>
    <property type="evidence" value="ECO:0007669"/>
    <property type="project" value="UniProtKB-SubCell"/>
</dbReference>
<dbReference type="PANTHER" id="PTHR13034:SF2">
    <property type="entry name" value="DYNACTIN SUBUNIT 4"/>
    <property type="match status" value="1"/>
</dbReference>
<reference evidence="15 16" key="1">
    <citation type="submission" date="2019-09" db="EMBL/GenBank/DDBJ databases">
        <title>Draft genome of the ectomycorrhizal ascomycete Sphaerosporella brunnea.</title>
        <authorList>
            <consortium name="DOE Joint Genome Institute"/>
            <person name="Benucci G.M."/>
            <person name="Marozzi G."/>
            <person name="Antonielli L."/>
            <person name="Sanchez S."/>
            <person name="Marco P."/>
            <person name="Wang X."/>
            <person name="Falini L.B."/>
            <person name="Barry K."/>
            <person name="Haridas S."/>
            <person name="Lipzen A."/>
            <person name="Labutti K."/>
            <person name="Grigoriev I.V."/>
            <person name="Murat C."/>
            <person name="Martin F."/>
            <person name="Albertini E."/>
            <person name="Donnini D."/>
            <person name="Bonito G."/>
        </authorList>
    </citation>
    <scope>NUCLEOTIDE SEQUENCE [LARGE SCALE GENOMIC DNA]</scope>
    <source>
        <strain evidence="15 16">Sb_GMNB300</strain>
    </source>
</reference>
<feature type="region of interest" description="Disordered" evidence="14">
    <location>
        <begin position="20"/>
        <end position="47"/>
    </location>
</feature>
<protein>
    <recommendedName>
        <fullName evidence="12">Dynactin subunit 4</fullName>
    </recommendedName>
</protein>
<evidence type="ECO:0000313" key="16">
    <source>
        <dbReference type="Proteomes" id="UP000326924"/>
    </source>
</evidence>
<evidence type="ECO:0000256" key="5">
    <source>
        <dbReference type="ARBA" id="ARBA00022499"/>
    </source>
</evidence>
<dbReference type="InParanoid" id="A0A5J5EWR0"/>
<dbReference type="Proteomes" id="UP000326924">
    <property type="component" value="Unassembled WGS sequence"/>
</dbReference>
<dbReference type="Pfam" id="PF05502">
    <property type="entry name" value="Dynactin_p62"/>
    <property type="match status" value="1"/>
</dbReference>
<name>A0A5J5EWR0_9PEZI</name>
<evidence type="ECO:0000256" key="12">
    <source>
        <dbReference type="ARBA" id="ARBA00034864"/>
    </source>
</evidence>
<sequence length="574" mass="63012">MNAPVYPSIFIACPCSDNVGQKAPTRSRTSNDEIDPEEEGQAFNPRAPRSTFSLFPLENLLFCEDCNQVRCPRCVLEEIVCYFCPSCLFEVPSSTVKSEGNRCTRNCFSCPICFAALSVTATGEEQTGPFILLCSHCLWSSQDIGIDFEKPTSITTQLAQKLKAANASSAASLTAPSPDSLSAARPLSPLGAGGTYLRPPSPSALPPDQTDEAEFGRLKAHYNQQKALASGDDYGGSGSLSRLMGLYSSNSGRLRSYGSGALRETVTARNKSEWRELEQLRTVEDEEDVIEKMKNAGFHGTTSQTQRIVQTHSPRLLDELRPLAALLRTKRSKRCRSCRHILVKPESKVGSIRHRIRLVAGSYIPQISISRLDHTAVNYNNLQPGSTHQFLLTVTNPLYDPINITLATPEKTPGQYPATVYILCPEFEVGATTDVWDEALGPEAKANPKVAKGKGKKTGLHATIWDSGRNWTTVVLEIVPPLLPEDVELGDDDHIVKVPILVRSVYEADIEREDTIGKEGREKKEHSYWSVLEVGRIAKKRGADEEGVRPMSIMSTTSSTAADETSGPRDRSLR</sequence>
<evidence type="ECO:0000256" key="14">
    <source>
        <dbReference type="SAM" id="MobiDB-lite"/>
    </source>
</evidence>
<dbReference type="AlphaFoldDB" id="A0A5J5EWR0"/>
<evidence type="ECO:0000256" key="11">
    <source>
        <dbReference type="ARBA" id="ARBA00034776"/>
    </source>
</evidence>
<keyword evidence="6" id="KW-0597">Phosphoprotein</keyword>
<comment type="similarity">
    <text evidence="11">Belongs to the dynactin subunit 4 family.</text>
</comment>
<organism evidence="15 16">
    <name type="scientific">Sphaerosporella brunnea</name>
    <dbReference type="NCBI Taxonomy" id="1250544"/>
    <lineage>
        <taxon>Eukaryota</taxon>
        <taxon>Fungi</taxon>
        <taxon>Dikarya</taxon>
        <taxon>Ascomycota</taxon>
        <taxon>Pezizomycotina</taxon>
        <taxon>Pezizomycetes</taxon>
        <taxon>Pezizales</taxon>
        <taxon>Pyronemataceae</taxon>
        <taxon>Sphaerosporella</taxon>
    </lineage>
</organism>
<comment type="caution">
    <text evidence="15">The sequence shown here is derived from an EMBL/GenBank/DDBJ whole genome shotgun (WGS) entry which is preliminary data.</text>
</comment>
<comment type="subunit">
    <text evidence="13">Subunit of dynactin, a multiprotein complex part of a tripartite complex with dynein and a adapter, such as BICDL1, BICD2 or HOOK3. The dynactin complex is built around ACTR1A/ACTB filament and consists of an actin-related filament composed of a shoulder domain, a pointed end and a barbed end. Its length is defined by its flexible shoulder domain. The soulder is composed of 2 DCTN1 subunits, 4 DCTN2 and 2 DCTN3. The 4 DCNT2 (via N-terminus) bind the ACTR1A filament and act as molecular rulers to determine the length. The pointed end is important for binding dynein-dynactin cargo adapters. Consists of 4 subunits: ACTR10, DCNT4, DCTN5 and DCTN6. The barbed end is composed of a CAPZA1:CAPZB heterodimers, which binds ACTR1A/ACTB filament and dynactin and stabilizes dynactin. Interacts with ATP7B, but not ATP7A, in a copper-dependent manner. Interacts with ANK2; this interaction is required for localization at costameres. Interacts with N4BP2L1.</text>
</comment>